<dbReference type="PROSITE" id="PS50026">
    <property type="entry name" value="EGF_3"/>
    <property type="match status" value="1"/>
</dbReference>
<dbReference type="SUPFAM" id="SSF57184">
    <property type="entry name" value="Growth factor receptor domain"/>
    <property type="match status" value="1"/>
</dbReference>
<keyword evidence="6" id="KW-0472">Membrane</keyword>
<evidence type="ECO:0000313" key="9">
    <source>
        <dbReference type="EMBL" id="KAF6018761.1"/>
    </source>
</evidence>
<feature type="compositionally biased region" description="Polar residues" evidence="5">
    <location>
        <begin position="90"/>
        <end position="99"/>
    </location>
</feature>
<dbReference type="PANTHER" id="PTHR24023">
    <property type="entry name" value="COLLAGEN ALPHA"/>
    <property type="match status" value="1"/>
</dbReference>
<keyword evidence="7" id="KW-0732">Signal</keyword>
<keyword evidence="1 4" id="KW-0245">EGF-like domain</keyword>
<evidence type="ECO:0000256" key="2">
    <source>
        <dbReference type="ARBA" id="ARBA00022737"/>
    </source>
</evidence>
<gene>
    <name evidence="9" type="ORF">EB796_022933</name>
</gene>
<keyword evidence="6" id="KW-0812">Transmembrane</keyword>
<dbReference type="InterPro" id="IPR050149">
    <property type="entry name" value="Collagen_superfamily"/>
</dbReference>
<name>A0A7J7IZA8_BUGNE</name>
<dbReference type="SMART" id="SM00181">
    <property type="entry name" value="EGF"/>
    <property type="match status" value="2"/>
</dbReference>
<comment type="caution">
    <text evidence="4">Lacks conserved residue(s) required for the propagation of feature annotation.</text>
</comment>
<evidence type="ECO:0000259" key="8">
    <source>
        <dbReference type="PROSITE" id="PS50026"/>
    </source>
</evidence>
<evidence type="ECO:0000256" key="4">
    <source>
        <dbReference type="PROSITE-ProRule" id="PRU00076"/>
    </source>
</evidence>
<dbReference type="GO" id="GO:0005509">
    <property type="term" value="F:calcium ion binding"/>
    <property type="evidence" value="ECO:0007669"/>
    <property type="project" value="InterPro"/>
</dbReference>
<dbReference type="InterPro" id="IPR018097">
    <property type="entry name" value="EGF_Ca-bd_CS"/>
</dbReference>
<dbReference type="PROSITE" id="PS00010">
    <property type="entry name" value="ASX_HYDROXYL"/>
    <property type="match status" value="1"/>
</dbReference>
<dbReference type="AlphaFoldDB" id="A0A7J7IZA8"/>
<feature type="domain" description="EGF-like" evidence="8">
    <location>
        <begin position="222"/>
        <end position="260"/>
    </location>
</feature>
<dbReference type="GO" id="GO:0031012">
    <property type="term" value="C:extracellular matrix"/>
    <property type="evidence" value="ECO:0007669"/>
    <property type="project" value="TreeGrafter"/>
</dbReference>
<keyword evidence="3" id="KW-1015">Disulfide bond</keyword>
<dbReference type="InterPro" id="IPR008160">
    <property type="entry name" value="Collagen"/>
</dbReference>
<dbReference type="Proteomes" id="UP000593567">
    <property type="component" value="Unassembled WGS sequence"/>
</dbReference>
<dbReference type="EMBL" id="VXIV02003278">
    <property type="protein sequence ID" value="KAF6018761.1"/>
    <property type="molecule type" value="Genomic_DNA"/>
</dbReference>
<dbReference type="CDD" id="cd00054">
    <property type="entry name" value="EGF_CA"/>
    <property type="match status" value="1"/>
</dbReference>
<dbReference type="GO" id="GO:0005615">
    <property type="term" value="C:extracellular space"/>
    <property type="evidence" value="ECO:0007669"/>
    <property type="project" value="TreeGrafter"/>
</dbReference>
<evidence type="ECO:0000256" key="6">
    <source>
        <dbReference type="SAM" id="Phobius"/>
    </source>
</evidence>
<sequence>MKSQVIASACISFLACLTLIAGQGVEGPTTLIYFIGEKGDPGEKGFAGSTGDNGIKGDMGSKGDVGIDGVNREGADGIVGVPGTEGATGATGQKGNQGISGDRGVRGERGDPGADGTLGERGETGEPGLTGSPGPQGASGQKGVQGDEGEKGDRGSRGPAGSQGPRGPPGESLDDVISAAVKCGPSFRCTGASSCTDTVTGPVCTCDPGYRIEDGQSTNCVDVDECMSSNCAHSCQNTEGSYRCTCLPGHSLADDGRSCQIDSSQCSCASDENCVTIASGLQCLPTTILMADGENAAALSLQYRSSEDITIEQTIWLNENWVIVLIIWGLVLTLVVILLAIWLTYESRQQPVAPASVEYVDMTHAAYGYATPYLAPQRPYSKVQYLDAGYDKGRMYELPYGNYDGNMVYR</sequence>
<dbReference type="InterPro" id="IPR001881">
    <property type="entry name" value="EGF-like_Ca-bd_dom"/>
</dbReference>
<evidence type="ECO:0000256" key="5">
    <source>
        <dbReference type="SAM" id="MobiDB-lite"/>
    </source>
</evidence>
<dbReference type="InterPro" id="IPR000152">
    <property type="entry name" value="EGF-type_Asp/Asn_hydroxyl_site"/>
</dbReference>
<dbReference type="Gene3D" id="1.20.5.320">
    <property type="entry name" value="6-Phosphogluconate Dehydrogenase, domain 3"/>
    <property type="match status" value="1"/>
</dbReference>
<reference evidence="9" key="1">
    <citation type="submission" date="2020-06" db="EMBL/GenBank/DDBJ databases">
        <title>Draft genome of Bugula neritina, a colonial animal packing powerful symbionts and potential medicines.</title>
        <authorList>
            <person name="Rayko M."/>
        </authorList>
    </citation>
    <scope>NUCLEOTIDE SEQUENCE [LARGE SCALE GENOMIC DNA]</scope>
    <source>
        <strain evidence="9">Kwan_BN1</strain>
    </source>
</reference>
<accession>A0A7J7IZA8</accession>
<comment type="caution">
    <text evidence="9">The sequence shown here is derived from an EMBL/GenBank/DDBJ whole genome shotgun (WGS) entry which is preliminary data.</text>
</comment>
<dbReference type="OrthoDB" id="6286622at2759"/>
<evidence type="ECO:0000256" key="7">
    <source>
        <dbReference type="SAM" id="SignalP"/>
    </source>
</evidence>
<protein>
    <recommendedName>
        <fullName evidence="8">EGF-like domain-containing protein</fullName>
    </recommendedName>
</protein>
<evidence type="ECO:0000256" key="3">
    <source>
        <dbReference type="ARBA" id="ARBA00023157"/>
    </source>
</evidence>
<dbReference type="Pfam" id="PF01391">
    <property type="entry name" value="Collagen"/>
    <property type="match status" value="1"/>
</dbReference>
<keyword evidence="6" id="KW-1133">Transmembrane helix</keyword>
<dbReference type="InterPro" id="IPR049883">
    <property type="entry name" value="NOTCH1_EGF-like"/>
</dbReference>
<keyword evidence="10" id="KW-1185">Reference proteome</keyword>
<organism evidence="9 10">
    <name type="scientific">Bugula neritina</name>
    <name type="common">Brown bryozoan</name>
    <name type="synonym">Sertularia neritina</name>
    <dbReference type="NCBI Taxonomy" id="10212"/>
    <lineage>
        <taxon>Eukaryota</taxon>
        <taxon>Metazoa</taxon>
        <taxon>Spiralia</taxon>
        <taxon>Lophotrochozoa</taxon>
        <taxon>Bryozoa</taxon>
        <taxon>Gymnolaemata</taxon>
        <taxon>Cheilostomatida</taxon>
        <taxon>Flustrina</taxon>
        <taxon>Buguloidea</taxon>
        <taxon>Bugulidae</taxon>
        <taxon>Bugula</taxon>
    </lineage>
</organism>
<dbReference type="SMART" id="SM00179">
    <property type="entry name" value="EGF_CA"/>
    <property type="match status" value="2"/>
</dbReference>
<feature type="region of interest" description="Disordered" evidence="5">
    <location>
        <begin position="75"/>
        <end position="173"/>
    </location>
</feature>
<keyword evidence="2" id="KW-0677">Repeat</keyword>
<feature type="signal peptide" evidence="7">
    <location>
        <begin position="1"/>
        <end position="22"/>
    </location>
</feature>
<proteinExistence type="predicted"/>
<evidence type="ECO:0000256" key="1">
    <source>
        <dbReference type="ARBA" id="ARBA00022536"/>
    </source>
</evidence>
<feature type="transmembrane region" description="Helical" evidence="6">
    <location>
        <begin position="321"/>
        <end position="343"/>
    </location>
</feature>
<dbReference type="Pfam" id="PF07645">
    <property type="entry name" value="EGF_CA"/>
    <property type="match status" value="1"/>
</dbReference>
<feature type="compositionally biased region" description="Basic and acidic residues" evidence="5">
    <location>
        <begin position="103"/>
        <end position="124"/>
    </location>
</feature>
<dbReference type="PROSITE" id="PS51257">
    <property type="entry name" value="PROKAR_LIPOPROTEIN"/>
    <property type="match status" value="1"/>
</dbReference>
<dbReference type="PROSITE" id="PS01187">
    <property type="entry name" value="EGF_CA"/>
    <property type="match status" value="1"/>
</dbReference>
<evidence type="ECO:0000313" key="10">
    <source>
        <dbReference type="Proteomes" id="UP000593567"/>
    </source>
</evidence>
<dbReference type="InterPro" id="IPR000742">
    <property type="entry name" value="EGF"/>
</dbReference>
<dbReference type="Gene3D" id="2.10.25.10">
    <property type="entry name" value="Laminin"/>
    <property type="match status" value="2"/>
</dbReference>
<feature type="chain" id="PRO_5029815505" description="EGF-like domain-containing protein" evidence="7">
    <location>
        <begin position="23"/>
        <end position="410"/>
    </location>
</feature>
<feature type="region of interest" description="Disordered" evidence="5">
    <location>
        <begin position="42"/>
        <end position="61"/>
    </location>
</feature>
<dbReference type="PANTHER" id="PTHR24023:SF1082">
    <property type="entry name" value="COLLAGEN TRIPLE HELIX REPEAT"/>
    <property type="match status" value="1"/>
</dbReference>
<dbReference type="InterPro" id="IPR009030">
    <property type="entry name" value="Growth_fac_rcpt_cys_sf"/>
</dbReference>